<evidence type="ECO:0000313" key="2">
    <source>
        <dbReference type="Proteomes" id="UP000256971"/>
    </source>
</evidence>
<protein>
    <submittedName>
        <fullName evidence="1">Uncharacterized protein</fullName>
    </submittedName>
</protein>
<keyword evidence="2" id="KW-1185">Reference proteome</keyword>
<gene>
    <name evidence="1" type="ORF">DY252_09375</name>
</gene>
<accession>A0ABM6XXH8</accession>
<dbReference type="Proteomes" id="UP000256971">
    <property type="component" value="Chromosome"/>
</dbReference>
<reference evidence="1 2" key="1">
    <citation type="submission" date="2018-08" db="EMBL/GenBank/DDBJ databases">
        <title>Complete genome sequence of type strain Thalassospira indica MCCC 1A01103T, isolated from isolated from deep seawater of the Indian Ocean.</title>
        <authorList>
            <person name="Liu Y."/>
        </authorList>
    </citation>
    <scope>NUCLEOTIDE SEQUENCE [LARGE SCALE GENOMIC DNA]</scope>
    <source>
        <strain evidence="1 2">PB8BT</strain>
    </source>
</reference>
<organism evidence="1 2">
    <name type="scientific">Thalassospira indica</name>
    <dbReference type="NCBI Taxonomy" id="1891279"/>
    <lineage>
        <taxon>Bacteria</taxon>
        <taxon>Pseudomonadati</taxon>
        <taxon>Pseudomonadota</taxon>
        <taxon>Alphaproteobacteria</taxon>
        <taxon>Rhodospirillales</taxon>
        <taxon>Thalassospiraceae</taxon>
        <taxon>Thalassospira</taxon>
    </lineage>
</organism>
<evidence type="ECO:0000313" key="1">
    <source>
        <dbReference type="EMBL" id="AXO14408.1"/>
    </source>
</evidence>
<name>A0ABM6XXH8_9PROT</name>
<sequence>MVVVSSLCSLTFRWPDKARFWQDQRTKYAALEERFYRIGHAMTEEQVNNFKADVAALEADAMEGRTLNVLMTICDNEERNRRNIKDRHKLWFWQRWFANVRDLPPTNWE</sequence>
<proteinExistence type="predicted"/>
<dbReference type="EMBL" id="CP031555">
    <property type="protein sequence ID" value="AXO14408.1"/>
    <property type="molecule type" value="Genomic_DNA"/>
</dbReference>